<comment type="similarity">
    <text evidence="2">Belongs to the SAM hydrolase / SAM-dependent halogenase family.</text>
</comment>
<dbReference type="InterPro" id="IPR046469">
    <property type="entry name" value="SAM_HAT_N"/>
</dbReference>
<evidence type="ECO:0000313" key="5">
    <source>
        <dbReference type="EMBL" id="MPM75931.1"/>
    </source>
</evidence>
<evidence type="ECO:0000259" key="4">
    <source>
        <dbReference type="Pfam" id="PF20257"/>
    </source>
</evidence>
<dbReference type="Gene3D" id="3.40.50.10790">
    <property type="entry name" value="S-adenosyl-l-methionine hydroxide adenosyltransferase, N-terminal"/>
    <property type="match status" value="1"/>
</dbReference>
<evidence type="ECO:0000256" key="1">
    <source>
        <dbReference type="ARBA" id="ARBA00022691"/>
    </source>
</evidence>
<sequence>MTTVTITSDWKYGDYYLGALKGSLLSLSSGVRVVDITNSVPSFDVLQEIFILKSTFLRFPLNSIHLMAVMSEPTPEKPMVIVYNTGHYFVGVNDGRFSLLFDNLPSICFEILSARTLPYSTFLALDLFREGVRIILENRFETETIAAELKKEYPTGVVHGADSIVGRIIYCDSVGNAITNITRELFDKLHQGRNYTIYVQGPYTKINKISRGYHDSNPGEVIALFNSLGMLELAVNQGNITTLENLDTSSEVRIKFEKHL</sequence>
<dbReference type="PANTHER" id="PTHR35092:SF1">
    <property type="entry name" value="CHLORINASE MJ1651"/>
    <property type="match status" value="1"/>
</dbReference>
<reference evidence="5" key="1">
    <citation type="submission" date="2019-08" db="EMBL/GenBank/DDBJ databases">
        <authorList>
            <person name="Kucharzyk K."/>
            <person name="Murdoch R.W."/>
            <person name="Higgins S."/>
            <person name="Loffler F."/>
        </authorList>
    </citation>
    <scope>NUCLEOTIDE SEQUENCE</scope>
</reference>
<dbReference type="Pfam" id="PF01887">
    <property type="entry name" value="SAM_HAT_N"/>
    <property type="match status" value="1"/>
</dbReference>
<dbReference type="InterPro" id="IPR046470">
    <property type="entry name" value="SAM_HAT_C"/>
</dbReference>
<gene>
    <name evidence="5" type="ORF">SDC9_122926</name>
</gene>
<dbReference type="InterPro" id="IPR023227">
    <property type="entry name" value="SAM_OH_AdoTrfase_C_sf"/>
</dbReference>
<dbReference type="InterPro" id="IPR002747">
    <property type="entry name" value="SAM_OH_AdoTrfase"/>
</dbReference>
<dbReference type="Pfam" id="PF20257">
    <property type="entry name" value="SAM_HAT_C"/>
    <property type="match status" value="1"/>
</dbReference>
<dbReference type="PIRSF" id="PIRSF006779">
    <property type="entry name" value="UCP006779"/>
    <property type="match status" value="1"/>
</dbReference>
<feature type="domain" description="S-adenosyl-l-methionine hydroxide adenosyltransferase C-terminal" evidence="4">
    <location>
        <begin position="166"/>
        <end position="252"/>
    </location>
</feature>
<evidence type="ECO:0000259" key="3">
    <source>
        <dbReference type="Pfam" id="PF01887"/>
    </source>
</evidence>
<evidence type="ECO:0000256" key="2">
    <source>
        <dbReference type="ARBA" id="ARBA00024035"/>
    </source>
</evidence>
<evidence type="ECO:0008006" key="6">
    <source>
        <dbReference type="Google" id="ProtNLM"/>
    </source>
</evidence>
<accession>A0A645CGA5</accession>
<dbReference type="InterPro" id="IPR023228">
    <property type="entry name" value="SAM_OH_AdoTrfase_N_sf"/>
</dbReference>
<feature type="domain" description="S-adenosyl-l-methionine hydroxide adenosyltransferase N-terminal" evidence="3">
    <location>
        <begin position="4"/>
        <end position="130"/>
    </location>
</feature>
<dbReference type="AlphaFoldDB" id="A0A645CGA5"/>
<dbReference type="Gene3D" id="2.40.30.90">
    <property type="entry name" value="Bacterial fluorinating enzyme like"/>
    <property type="match status" value="1"/>
</dbReference>
<keyword evidence="1" id="KW-0949">S-adenosyl-L-methionine</keyword>
<name>A0A645CGA5_9ZZZZ</name>
<dbReference type="SUPFAM" id="SSF102522">
    <property type="entry name" value="Bacterial fluorinating enzyme, N-terminal domain"/>
    <property type="match status" value="1"/>
</dbReference>
<proteinExistence type="inferred from homology"/>
<dbReference type="EMBL" id="VSSQ01026960">
    <property type="protein sequence ID" value="MPM75931.1"/>
    <property type="molecule type" value="Genomic_DNA"/>
</dbReference>
<organism evidence="5">
    <name type="scientific">bioreactor metagenome</name>
    <dbReference type="NCBI Taxonomy" id="1076179"/>
    <lineage>
        <taxon>unclassified sequences</taxon>
        <taxon>metagenomes</taxon>
        <taxon>ecological metagenomes</taxon>
    </lineage>
</organism>
<comment type="caution">
    <text evidence="5">The sequence shown here is derived from an EMBL/GenBank/DDBJ whole genome shotgun (WGS) entry which is preliminary data.</text>
</comment>
<protein>
    <recommendedName>
        <fullName evidence="6">Adenosyl-chloride synthase</fullName>
    </recommendedName>
</protein>
<dbReference type="PANTHER" id="PTHR35092">
    <property type="entry name" value="CHLORINASE MJ1651"/>
    <property type="match status" value="1"/>
</dbReference>
<dbReference type="SUPFAM" id="SSF101852">
    <property type="entry name" value="Bacterial fluorinating enzyme, C-terminal domain"/>
    <property type="match status" value="1"/>
</dbReference>